<dbReference type="OrthoDB" id="47172at2759"/>
<comment type="caution">
    <text evidence="2">The sequence shown here is derived from an EMBL/GenBank/DDBJ whole genome shotgun (WGS) entry which is preliminary data.</text>
</comment>
<dbReference type="Proteomes" id="UP000283269">
    <property type="component" value="Unassembled WGS sequence"/>
</dbReference>
<accession>A0A409WG66</accession>
<protein>
    <recommendedName>
        <fullName evidence="1">JmjC domain-containing protein</fullName>
    </recommendedName>
</protein>
<evidence type="ECO:0000259" key="1">
    <source>
        <dbReference type="PROSITE" id="PS51184"/>
    </source>
</evidence>
<dbReference type="EMBL" id="NHYD01003438">
    <property type="protein sequence ID" value="PPQ77506.1"/>
    <property type="molecule type" value="Genomic_DNA"/>
</dbReference>
<reference evidence="2 3" key="1">
    <citation type="journal article" date="2018" name="Evol. Lett.">
        <title>Horizontal gene cluster transfer increased hallucinogenic mushroom diversity.</title>
        <authorList>
            <person name="Reynolds H.T."/>
            <person name="Vijayakumar V."/>
            <person name="Gluck-Thaler E."/>
            <person name="Korotkin H.B."/>
            <person name="Matheny P.B."/>
            <person name="Slot J.C."/>
        </authorList>
    </citation>
    <scope>NUCLEOTIDE SEQUENCE [LARGE SCALE GENOMIC DNA]</scope>
    <source>
        <strain evidence="2 3">2631</strain>
    </source>
</reference>
<dbReference type="InterPro" id="IPR003347">
    <property type="entry name" value="JmjC_dom"/>
</dbReference>
<dbReference type="SUPFAM" id="SSF51197">
    <property type="entry name" value="Clavaminate synthase-like"/>
    <property type="match status" value="1"/>
</dbReference>
<evidence type="ECO:0000313" key="2">
    <source>
        <dbReference type="EMBL" id="PPQ77506.1"/>
    </source>
</evidence>
<proteinExistence type="predicted"/>
<feature type="domain" description="JmjC" evidence="1">
    <location>
        <begin position="255"/>
        <end position="421"/>
    </location>
</feature>
<dbReference type="STRING" id="93625.A0A409WG66"/>
<dbReference type="InterPro" id="IPR041667">
    <property type="entry name" value="Cupin_8"/>
</dbReference>
<dbReference type="InParanoid" id="A0A409WG66"/>
<organism evidence="2 3">
    <name type="scientific">Psilocybe cyanescens</name>
    <dbReference type="NCBI Taxonomy" id="93625"/>
    <lineage>
        <taxon>Eukaryota</taxon>
        <taxon>Fungi</taxon>
        <taxon>Dikarya</taxon>
        <taxon>Basidiomycota</taxon>
        <taxon>Agaricomycotina</taxon>
        <taxon>Agaricomycetes</taxon>
        <taxon>Agaricomycetidae</taxon>
        <taxon>Agaricales</taxon>
        <taxon>Agaricineae</taxon>
        <taxon>Strophariaceae</taxon>
        <taxon>Psilocybe</taxon>
    </lineage>
</organism>
<dbReference type="PROSITE" id="PS51184">
    <property type="entry name" value="JMJC"/>
    <property type="match status" value="1"/>
</dbReference>
<keyword evidence="3" id="KW-1185">Reference proteome</keyword>
<gene>
    <name evidence="2" type="ORF">CVT25_011303</name>
</gene>
<dbReference type="AlphaFoldDB" id="A0A409WG66"/>
<sequence length="421" mass="47417">MLSIASSIAEQLQHLQSSAKTDRVLVQQVASGLAEGSYDEKWPIQLVELMNASHNAMRLAVSPNELDARREIYTICCILRGILLFNSLHYLEAISTLDHAIIIAGAPGRLDIVLHIIREIQSNLLHESLLKTVNLSVRPSDHAPKAMVDTVPSISPPSFLSFQSKFSKSPFVLRNYAHDWPAMQGRPWRSVAYLRSVAGPGRVVPVEIGHDYRSETWKQKIMPWDDFLSTLDFEDQPVSDPAGDMLYLAQHDLTAQFPSLRDDINVPDYVYASLTSSEYLKYRQPLNDDNILFNTWLGPEGTMSPAHTLDIELNQPLVQVVGHKSIWLAPPSASPFMYPISDTTERHRNVDLNEDQLMGNTSKVDVFADASDYSNFPDFKEKVVPISMTARLGPGDVLFFPPGWWHAMRSETTSFSFSMWF</sequence>
<evidence type="ECO:0000313" key="3">
    <source>
        <dbReference type="Proteomes" id="UP000283269"/>
    </source>
</evidence>
<dbReference type="PANTHER" id="PTHR12461">
    <property type="entry name" value="HYPOXIA-INDUCIBLE FACTOR 1 ALPHA INHIBITOR-RELATED"/>
    <property type="match status" value="1"/>
</dbReference>
<dbReference type="Pfam" id="PF13621">
    <property type="entry name" value="Cupin_8"/>
    <property type="match status" value="1"/>
</dbReference>
<name>A0A409WG66_PSICY</name>
<dbReference type="Gene3D" id="2.60.120.650">
    <property type="entry name" value="Cupin"/>
    <property type="match status" value="1"/>
</dbReference>
<dbReference type="PANTHER" id="PTHR12461:SF94">
    <property type="entry name" value="JMJC DOMAIN-CONTAINING PROTEIN"/>
    <property type="match status" value="1"/>
</dbReference>